<protein>
    <submittedName>
        <fullName evidence="2">N-acetyltransferase</fullName>
    </submittedName>
</protein>
<sequence>MPVPVMIRPTTADDIDAIGAIYAEYVDSGVATFELVAPDREELLRRFGAVASAGLPYLTAVLDGEVAGYAYCAPWKTRPAYRHTVEDSVYVAPHAVGRGVGGALLDAVLDACRQEGIRQVIAVIVDHDADASLALHRQRGFTDAGRLSAVGFKHGKWLDTLLLQRSLDSPAGR</sequence>
<name>A0A7I9ZQP6_9MYCO</name>
<dbReference type="EMBL" id="BLLB01000002">
    <property type="protein sequence ID" value="GFH03189.1"/>
    <property type="molecule type" value="Genomic_DNA"/>
</dbReference>
<accession>A0A7I9ZQP6</accession>
<gene>
    <name evidence="2" type="ORF">MHIP_36720</name>
</gene>
<dbReference type="SUPFAM" id="SSF55729">
    <property type="entry name" value="Acyl-CoA N-acyltransferases (Nat)"/>
    <property type="match status" value="1"/>
</dbReference>
<evidence type="ECO:0000313" key="2">
    <source>
        <dbReference type="EMBL" id="GFH03189.1"/>
    </source>
</evidence>
<dbReference type="PANTHER" id="PTHR43072:SF8">
    <property type="entry name" value="ACYLTRANSFERASE FABY-RELATED"/>
    <property type="match status" value="1"/>
</dbReference>
<comment type="caution">
    <text evidence="2">The sequence shown here is derived from an EMBL/GenBank/DDBJ whole genome shotgun (WGS) entry which is preliminary data.</text>
</comment>
<dbReference type="CDD" id="cd04301">
    <property type="entry name" value="NAT_SF"/>
    <property type="match status" value="1"/>
</dbReference>
<evidence type="ECO:0000259" key="1">
    <source>
        <dbReference type="PROSITE" id="PS51186"/>
    </source>
</evidence>
<dbReference type="PANTHER" id="PTHR43072">
    <property type="entry name" value="N-ACETYLTRANSFERASE"/>
    <property type="match status" value="1"/>
</dbReference>
<evidence type="ECO:0000313" key="3">
    <source>
        <dbReference type="Proteomes" id="UP000465304"/>
    </source>
</evidence>
<dbReference type="Proteomes" id="UP000465304">
    <property type="component" value="Unassembled WGS sequence"/>
</dbReference>
<dbReference type="InterPro" id="IPR016181">
    <property type="entry name" value="Acyl_CoA_acyltransferase"/>
</dbReference>
<dbReference type="PROSITE" id="PS51186">
    <property type="entry name" value="GNAT"/>
    <property type="match status" value="1"/>
</dbReference>
<dbReference type="InterPro" id="IPR000182">
    <property type="entry name" value="GNAT_dom"/>
</dbReference>
<proteinExistence type="predicted"/>
<feature type="domain" description="N-acetyltransferase" evidence="1">
    <location>
        <begin position="5"/>
        <end position="168"/>
    </location>
</feature>
<dbReference type="AlphaFoldDB" id="A0A7I9ZQP6"/>
<dbReference type="Gene3D" id="3.40.630.30">
    <property type="match status" value="1"/>
</dbReference>
<dbReference type="Pfam" id="PF00583">
    <property type="entry name" value="Acetyltransf_1"/>
    <property type="match status" value="1"/>
</dbReference>
<keyword evidence="2" id="KW-0808">Transferase</keyword>
<keyword evidence="3" id="KW-1185">Reference proteome</keyword>
<reference evidence="2 3" key="1">
    <citation type="journal article" date="2019" name="Emerg. Microbes Infect.">
        <title>Comprehensive subspecies identification of 175 nontuberculous mycobacteria species based on 7547 genomic profiles.</title>
        <authorList>
            <person name="Matsumoto Y."/>
            <person name="Kinjo T."/>
            <person name="Motooka D."/>
            <person name="Nabeya D."/>
            <person name="Jung N."/>
            <person name="Uechi K."/>
            <person name="Horii T."/>
            <person name="Iida T."/>
            <person name="Fujita J."/>
            <person name="Nakamura S."/>
        </authorList>
    </citation>
    <scope>NUCLEOTIDE SEQUENCE [LARGE SCALE GENOMIC DNA]</scope>
    <source>
        <strain evidence="2 3">JCM 30996</strain>
    </source>
</reference>
<organism evidence="2 3">
    <name type="scientific">Mycolicibacterium hippocampi</name>
    <dbReference type="NCBI Taxonomy" id="659824"/>
    <lineage>
        <taxon>Bacteria</taxon>
        <taxon>Bacillati</taxon>
        <taxon>Actinomycetota</taxon>
        <taxon>Actinomycetes</taxon>
        <taxon>Mycobacteriales</taxon>
        <taxon>Mycobacteriaceae</taxon>
        <taxon>Mycolicibacterium</taxon>
    </lineage>
</organism>
<dbReference type="GO" id="GO:0016747">
    <property type="term" value="F:acyltransferase activity, transferring groups other than amino-acyl groups"/>
    <property type="evidence" value="ECO:0007669"/>
    <property type="project" value="InterPro"/>
</dbReference>